<dbReference type="STRING" id="1189619.pgond44_12882"/>
<evidence type="ECO:0000313" key="4">
    <source>
        <dbReference type="Proteomes" id="UP000012317"/>
    </source>
</evidence>
<feature type="transmembrane region" description="Helical" evidence="1">
    <location>
        <begin position="6"/>
        <end position="24"/>
    </location>
</feature>
<evidence type="ECO:0000259" key="2">
    <source>
        <dbReference type="Pfam" id="PF05569"/>
    </source>
</evidence>
<dbReference type="InterPro" id="IPR008756">
    <property type="entry name" value="Peptidase_M56"/>
</dbReference>
<dbReference type="AlphaFoldDB" id="N1WSM9"/>
<comment type="caution">
    <text evidence="3">The sequence shown here is derived from an EMBL/GenBank/DDBJ whole genome shotgun (WGS) entry which is preliminary data.</text>
</comment>
<feature type="transmembrane region" description="Helical" evidence="1">
    <location>
        <begin position="267"/>
        <end position="286"/>
    </location>
</feature>
<protein>
    <submittedName>
        <fullName evidence="3">BlaR1 antirepressor sensor-transducer peptidase</fullName>
    </submittedName>
</protein>
<name>N1WSM9_9FLAO</name>
<feature type="transmembrane region" description="Helical" evidence="1">
    <location>
        <begin position="36"/>
        <end position="54"/>
    </location>
</feature>
<evidence type="ECO:0000313" key="3">
    <source>
        <dbReference type="EMBL" id="EMY80232.1"/>
    </source>
</evidence>
<keyword evidence="4" id="KW-1185">Reference proteome</keyword>
<feature type="transmembrane region" description="Helical" evidence="1">
    <location>
        <begin position="98"/>
        <end position="116"/>
    </location>
</feature>
<dbReference type="eggNOG" id="COG4219">
    <property type="taxonomic scope" value="Bacteria"/>
</dbReference>
<reference evidence="3 4" key="1">
    <citation type="journal article" date="2014" name="Genome Biol. Evol.">
        <title>Extensive gene acquisition in the extremely psychrophilic bacterial species Psychroflexus torquis and the link to sea-ice ecosystem specialism.</title>
        <authorList>
            <person name="Feng S."/>
            <person name="Powell S.M."/>
            <person name="Wilson R."/>
            <person name="Bowman J.P."/>
        </authorList>
    </citation>
    <scope>NUCLEOTIDE SEQUENCE [LARGE SCALE GENOMIC DNA]</scope>
    <source>
        <strain evidence="3 4">ACAM 44</strain>
    </source>
</reference>
<evidence type="ECO:0000256" key="1">
    <source>
        <dbReference type="SAM" id="Phobius"/>
    </source>
</evidence>
<keyword evidence="1" id="KW-0812">Transmembrane</keyword>
<keyword evidence="1" id="KW-1133">Transmembrane helix</keyword>
<feature type="domain" description="Peptidase M56" evidence="2">
    <location>
        <begin position="118"/>
        <end position="258"/>
    </location>
</feature>
<dbReference type="EMBL" id="APLF01000017">
    <property type="protein sequence ID" value="EMY80232.1"/>
    <property type="molecule type" value="Genomic_DNA"/>
</dbReference>
<dbReference type="PANTHER" id="PTHR34978:SF3">
    <property type="entry name" value="SLR0241 PROTEIN"/>
    <property type="match status" value="1"/>
</dbReference>
<sequence length="757" mass="87057">MDLLIYLAKVSCILTLFWLIYSLFLESETYHRLKRAYLHLGYMLSLILPLFTFTKIEEINFTASSIIPISSEFATTEISRTRMELLWSFMTENSVIELIYVGISLLFIAFLLIKFYKLLKVLNRSKAFKKEGFIHVNQSIPEGAFSFLNYIVYDPNLYSEEEMKLILAHEKAHVVYKHSFDILLSHIYNSFFWFNPFAWLYQKSLVLNLEYEADAKAVSETAKADYQMTLYKITEQHFKSQLQHSFHQSPIKKRIAMLNKNNQTQSLWKLFIVSPLLVVFFLLFQVETKAQIKESVTTSDAKITKVEVIYDANTTLEEIESDVSFLKEDFDIDMTFSEVRFGAKGKLLSISLAVETNDGFSGSVSSSDVASRPVYFFRDFSKDAEIPFGVGTKSKSEMDSAKNYETIKNAENFIINGKKIDKEELVGNYIPVEEYQYDDKSKTLSITTKSEFSQPYFSDVLELVKELKIKPVDRVFEESIFIRLTSEYKVTMMKITDFKVSETPKESLRAKNISLSNASTKPKRSFLDFKSKYDNQDMVIFVDGVKAERGKTVNINTNEIESVELLKSTEELKAEGYNSNFIKGVIKITSKKGSAENASQVQNSQDKYRSALNQHGSVIYIVDGKEIDQKSSNKIEPNQIKSMEFIKSPNDIKEAGYDPKDIDGLIKINTKKENTNNTSESENAYMKHRRELNSIDKKLIYIVDGEKVNGKSLNNYKPEQIKSFDFIKSPYDLKEAGYDPKKVDGLIKITTKKEVKE</sequence>
<dbReference type="PANTHER" id="PTHR34978">
    <property type="entry name" value="POSSIBLE SENSOR-TRANSDUCER PROTEIN BLAR"/>
    <property type="match status" value="1"/>
</dbReference>
<gene>
    <name evidence="3" type="ORF">pgond44_12882</name>
</gene>
<dbReference type="InterPro" id="IPR052173">
    <property type="entry name" value="Beta-lactam_resp_regulator"/>
</dbReference>
<organism evidence="3 4">
    <name type="scientific">Psychroflexus gondwanensis ACAM 44</name>
    <dbReference type="NCBI Taxonomy" id="1189619"/>
    <lineage>
        <taxon>Bacteria</taxon>
        <taxon>Pseudomonadati</taxon>
        <taxon>Bacteroidota</taxon>
        <taxon>Flavobacteriia</taxon>
        <taxon>Flavobacteriales</taxon>
        <taxon>Flavobacteriaceae</taxon>
        <taxon>Psychroflexus</taxon>
    </lineage>
</organism>
<dbReference type="Proteomes" id="UP000012317">
    <property type="component" value="Unassembled WGS sequence"/>
</dbReference>
<dbReference type="CDD" id="cd07341">
    <property type="entry name" value="M56_BlaR1_MecR1_like"/>
    <property type="match status" value="1"/>
</dbReference>
<proteinExistence type="predicted"/>
<dbReference type="Pfam" id="PF05569">
    <property type="entry name" value="Peptidase_M56"/>
    <property type="match status" value="1"/>
</dbReference>
<dbReference type="RefSeq" id="WP_003443350.1">
    <property type="nucleotide sequence ID" value="NZ_APLF01000017.1"/>
</dbReference>
<keyword evidence="1" id="KW-0472">Membrane</keyword>
<accession>N1WSM9</accession>